<proteinExistence type="predicted"/>
<reference evidence="2 3" key="1">
    <citation type="submission" date="2016-01" db="EMBL/GenBank/DDBJ databases">
        <title>Amycolatopsis coloradensis genome sequencing and assembly.</title>
        <authorList>
            <person name="Mayilraj S."/>
        </authorList>
    </citation>
    <scope>NUCLEOTIDE SEQUENCE [LARGE SCALE GENOMIC DNA]</scope>
    <source>
        <strain evidence="2 3">DSM 44225</strain>
    </source>
</reference>
<name>A0A1R0KU46_9PSEU</name>
<evidence type="ECO:0000256" key="1">
    <source>
        <dbReference type="SAM" id="MobiDB-lite"/>
    </source>
</evidence>
<feature type="region of interest" description="Disordered" evidence="1">
    <location>
        <begin position="53"/>
        <end position="77"/>
    </location>
</feature>
<dbReference type="RefSeq" id="WP_076161232.1">
    <property type="nucleotide sequence ID" value="NZ_MQUQ01000007.1"/>
</dbReference>
<dbReference type="EMBL" id="MQUQ01000007">
    <property type="protein sequence ID" value="OLZ51649.1"/>
    <property type="molecule type" value="Genomic_DNA"/>
</dbReference>
<dbReference type="STRING" id="76021.BS329_15395"/>
<protein>
    <submittedName>
        <fullName evidence="2">Uncharacterized protein</fullName>
    </submittedName>
</protein>
<comment type="caution">
    <text evidence="2">The sequence shown here is derived from an EMBL/GenBank/DDBJ whole genome shotgun (WGS) entry which is preliminary data.</text>
</comment>
<dbReference type="Proteomes" id="UP000187486">
    <property type="component" value="Unassembled WGS sequence"/>
</dbReference>
<accession>A0A1R0KU46</accession>
<dbReference type="AlphaFoldDB" id="A0A1R0KU46"/>
<sequence>MTNNTTISTTRGGHRTLAALALGAIAVGGILATAGTASASTAPAAPASYLHSVGTDSRELSVTPDSRELSITPDSRELSVTPVSRELSITADGAAPDGTRIWSTVDGNFDPFGSGTASSVELGIGTLNA</sequence>
<evidence type="ECO:0000313" key="2">
    <source>
        <dbReference type="EMBL" id="OLZ51649.1"/>
    </source>
</evidence>
<evidence type="ECO:0000313" key="3">
    <source>
        <dbReference type="Proteomes" id="UP000187486"/>
    </source>
</evidence>
<organism evidence="2 3">
    <name type="scientific">Amycolatopsis coloradensis</name>
    <dbReference type="NCBI Taxonomy" id="76021"/>
    <lineage>
        <taxon>Bacteria</taxon>
        <taxon>Bacillati</taxon>
        <taxon>Actinomycetota</taxon>
        <taxon>Actinomycetes</taxon>
        <taxon>Pseudonocardiales</taxon>
        <taxon>Pseudonocardiaceae</taxon>
        <taxon>Amycolatopsis</taxon>
    </lineage>
</organism>
<gene>
    <name evidence="2" type="ORF">BS329_15395</name>
</gene>
<keyword evidence="3" id="KW-1185">Reference proteome</keyword>